<evidence type="ECO:0000313" key="1">
    <source>
        <dbReference type="EMBL" id="OHX13893.1"/>
    </source>
</evidence>
<protein>
    <submittedName>
        <fullName evidence="1">Uncharacterized protein</fullName>
    </submittedName>
</protein>
<reference evidence="1 2" key="1">
    <citation type="submission" date="2016-09" db="EMBL/GenBank/DDBJ databases">
        <title>Chromobacterium muskegensis sp. nov., an insecticidal bacterium isolated from Sphagnum bogs.</title>
        <authorList>
            <person name="Sparks M.E."/>
            <person name="Blackburn M.B."/>
            <person name="Gundersen-Rindal D.E."/>
            <person name="Mitchell A."/>
            <person name="Farrar R."/>
            <person name="Kuhar D."/>
        </authorList>
    </citation>
    <scope>NUCLEOTIDE SEQUENCE [LARGE SCALE GENOMIC DNA]</scope>
    <source>
        <strain evidence="1 2">37-2</strain>
    </source>
</reference>
<dbReference type="Proteomes" id="UP000180088">
    <property type="component" value="Unassembled WGS sequence"/>
</dbReference>
<organism evidence="1 2">
    <name type="scientific">Chromobacterium sphagni</name>
    <dbReference type="NCBI Taxonomy" id="1903179"/>
    <lineage>
        <taxon>Bacteria</taxon>
        <taxon>Pseudomonadati</taxon>
        <taxon>Pseudomonadota</taxon>
        <taxon>Betaproteobacteria</taxon>
        <taxon>Neisseriales</taxon>
        <taxon>Chromobacteriaceae</taxon>
        <taxon>Chromobacterium</taxon>
    </lineage>
</organism>
<name>A0A1S1X332_9NEIS</name>
<dbReference type="RefSeq" id="WP_071115848.1">
    <property type="nucleotide sequence ID" value="NZ_MKCS01000001.1"/>
</dbReference>
<dbReference type="OrthoDB" id="570299at2"/>
<evidence type="ECO:0000313" key="2">
    <source>
        <dbReference type="Proteomes" id="UP000180088"/>
    </source>
</evidence>
<comment type="caution">
    <text evidence="1">The sequence shown here is derived from an EMBL/GenBank/DDBJ whole genome shotgun (WGS) entry which is preliminary data.</text>
</comment>
<dbReference type="STRING" id="1903179.BI347_10510"/>
<accession>A0A1S1X332</accession>
<proteinExistence type="predicted"/>
<dbReference type="AlphaFoldDB" id="A0A1S1X332"/>
<dbReference type="EMBL" id="MKCS01000001">
    <property type="protein sequence ID" value="OHX13893.1"/>
    <property type="molecule type" value="Genomic_DNA"/>
</dbReference>
<sequence>MYDENDLIESPLQQQYTVKGKTVEVCIYRLPDTGWTLEIVDEYNNSIVFDGEFESDQKAFDLFLKEVEQEGIESMIGPRPGASLH</sequence>
<gene>
    <name evidence="1" type="ORF">BI347_10510</name>
</gene>